<evidence type="ECO:0000256" key="7">
    <source>
        <dbReference type="ARBA" id="ARBA00023163"/>
    </source>
</evidence>
<dbReference type="GO" id="GO:0010200">
    <property type="term" value="P:response to chitin"/>
    <property type="evidence" value="ECO:0007669"/>
    <property type="project" value="TreeGrafter"/>
</dbReference>
<evidence type="ECO:0000256" key="5">
    <source>
        <dbReference type="ARBA" id="ARBA00022833"/>
    </source>
</evidence>
<reference evidence="12" key="1">
    <citation type="submission" date="2025-08" db="UniProtKB">
        <authorList>
            <consortium name="RefSeq"/>
        </authorList>
    </citation>
    <scope>IDENTIFICATION</scope>
    <source>
        <tissue evidence="12">Young leaves</tissue>
    </source>
</reference>
<dbReference type="KEGG" id="cmos:111452472"/>
<keyword evidence="4 9" id="KW-0863">Zinc-finger</keyword>
<keyword evidence="8" id="KW-0539">Nucleus</keyword>
<evidence type="ECO:0000256" key="4">
    <source>
        <dbReference type="ARBA" id="ARBA00022771"/>
    </source>
</evidence>
<evidence type="ECO:0000256" key="3">
    <source>
        <dbReference type="ARBA" id="ARBA00022737"/>
    </source>
</evidence>
<evidence type="ECO:0000259" key="10">
    <source>
        <dbReference type="PROSITE" id="PS50157"/>
    </source>
</evidence>
<dbReference type="GeneID" id="111452472"/>
<dbReference type="GO" id="GO:0006950">
    <property type="term" value="P:response to stress"/>
    <property type="evidence" value="ECO:0007669"/>
    <property type="project" value="TreeGrafter"/>
</dbReference>
<dbReference type="PROSITE" id="PS50157">
    <property type="entry name" value="ZINC_FINGER_C2H2_2"/>
    <property type="match status" value="2"/>
</dbReference>
<dbReference type="PROSITE" id="PS00028">
    <property type="entry name" value="ZINC_FINGER_C2H2_1"/>
    <property type="match status" value="2"/>
</dbReference>
<accession>A0A6J1GAS1</accession>
<gene>
    <name evidence="12" type="primary">LOC111452472</name>
</gene>
<evidence type="ECO:0000313" key="12">
    <source>
        <dbReference type="RefSeq" id="XP_022949001.1"/>
    </source>
</evidence>
<keyword evidence="2" id="KW-0479">Metal-binding</keyword>
<evidence type="ECO:0000256" key="8">
    <source>
        <dbReference type="ARBA" id="ARBA00023242"/>
    </source>
</evidence>
<dbReference type="GO" id="GO:0005634">
    <property type="term" value="C:nucleus"/>
    <property type="evidence" value="ECO:0007669"/>
    <property type="project" value="UniProtKB-SubCell"/>
</dbReference>
<sequence length="148" mass="16378">MKREREGGEFEVLDMVDCLMLLSKMEEPRRKNGFAPTPAADSDKIFVCKTCNREFSSFQALGGHRTSHTKPNFNANGPPTKSKAHECPICGLDFPIGQALGGHMRRHRNTAAAAVLKKSDGCGKRVFELDLNLPPLENNLNLKLQLSL</sequence>
<evidence type="ECO:0000313" key="11">
    <source>
        <dbReference type="Proteomes" id="UP000504609"/>
    </source>
</evidence>
<dbReference type="PANTHER" id="PTHR26374">
    <property type="entry name" value="ZINC FINGER PROTEIN ZAT5"/>
    <property type="match status" value="1"/>
</dbReference>
<dbReference type="SMART" id="SM00355">
    <property type="entry name" value="ZnF_C2H2"/>
    <property type="match status" value="2"/>
</dbReference>
<dbReference type="SUPFAM" id="SSF57667">
    <property type="entry name" value="beta-beta-alpha zinc fingers"/>
    <property type="match status" value="1"/>
</dbReference>
<dbReference type="Proteomes" id="UP000504609">
    <property type="component" value="Unplaced"/>
</dbReference>
<keyword evidence="11" id="KW-1185">Reference proteome</keyword>
<organism evidence="11 12">
    <name type="scientific">Cucurbita moschata</name>
    <name type="common">Winter crookneck squash</name>
    <name type="synonym">Cucurbita pepo var. moschata</name>
    <dbReference type="NCBI Taxonomy" id="3662"/>
    <lineage>
        <taxon>Eukaryota</taxon>
        <taxon>Viridiplantae</taxon>
        <taxon>Streptophyta</taxon>
        <taxon>Embryophyta</taxon>
        <taxon>Tracheophyta</taxon>
        <taxon>Spermatophyta</taxon>
        <taxon>Magnoliopsida</taxon>
        <taxon>eudicotyledons</taxon>
        <taxon>Gunneridae</taxon>
        <taxon>Pentapetalae</taxon>
        <taxon>rosids</taxon>
        <taxon>fabids</taxon>
        <taxon>Cucurbitales</taxon>
        <taxon>Cucurbitaceae</taxon>
        <taxon>Cucurbiteae</taxon>
        <taxon>Cucurbita</taxon>
    </lineage>
</organism>
<keyword evidence="3" id="KW-0677">Repeat</keyword>
<dbReference type="PANTHER" id="PTHR26374:SF379">
    <property type="entry name" value="ZINC FINGER PROTEIN ZAT12"/>
    <property type="match status" value="1"/>
</dbReference>
<comment type="subcellular location">
    <subcellularLocation>
        <location evidence="1">Nucleus</location>
    </subcellularLocation>
</comment>
<protein>
    <submittedName>
        <fullName evidence="12">Zinc finger protein ZAT12-like isoform X1</fullName>
    </submittedName>
</protein>
<evidence type="ECO:0000256" key="6">
    <source>
        <dbReference type="ARBA" id="ARBA00023015"/>
    </source>
</evidence>
<evidence type="ECO:0000256" key="2">
    <source>
        <dbReference type="ARBA" id="ARBA00022723"/>
    </source>
</evidence>
<dbReference type="AlphaFoldDB" id="A0A6J1GAS1"/>
<dbReference type="Gene3D" id="3.30.160.60">
    <property type="entry name" value="Classic Zinc Finger"/>
    <property type="match status" value="1"/>
</dbReference>
<keyword evidence="5" id="KW-0862">Zinc</keyword>
<dbReference type="InterPro" id="IPR036236">
    <property type="entry name" value="Znf_C2H2_sf"/>
</dbReference>
<keyword evidence="7" id="KW-0804">Transcription</keyword>
<feature type="domain" description="C2H2-type" evidence="10">
    <location>
        <begin position="85"/>
        <end position="112"/>
    </location>
</feature>
<dbReference type="GO" id="GO:0008270">
    <property type="term" value="F:zinc ion binding"/>
    <property type="evidence" value="ECO:0007669"/>
    <property type="project" value="UniProtKB-KW"/>
</dbReference>
<dbReference type="Pfam" id="PF13912">
    <property type="entry name" value="zf-C2H2_6"/>
    <property type="match status" value="2"/>
</dbReference>
<evidence type="ECO:0000256" key="9">
    <source>
        <dbReference type="PROSITE-ProRule" id="PRU00042"/>
    </source>
</evidence>
<proteinExistence type="predicted"/>
<name>A0A6J1GAS1_CUCMO</name>
<dbReference type="InterPro" id="IPR013087">
    <property type="entry name" value="Znf_C2H2_type"/>
</dbReference>
<keyword evidence="6" id="KW-0805">Transcription regulation</keyword>
<dbReference type="RefSeq" id="XP_022949001.1">
    <property type="nucleotide sequence ID" value="XM_023093233.1"/>
</dbReference>
<evidence type="ECO:0000256" key="1">
    <source>
        <dbReference type="ARBA" id="ARBA00004123"/>
    </source>
</evidence>
<feature type="domain" description="C2H2-type" evidence="10">
    <location>
        <begin position="46"/>
        <end position="73"/>
    </location>
</feature>